<gene>
    <name evidence="3" type="ORF">GGR17_003681</name>
</gene>
<dbReference type="RefSeq" id="WP_235974540.1">
    <property type="nucleotide sequence ID" value="NZ_JACIEQ010000012.1"/>
</dbReference>
<organism evidence="3 4">
    <name type="scientific">Actibacterium naphthalenivorans</name>
    <dbReference type="NCBI Taxonomy" id="1614693"/>
    <lineage>
        <taxon>Bacteria</taxon>
        <taxon>Pseudomonadati</taxon>
        <taxon>Pseudomonadota</taxon>
        <taxon>Alphaproteobacteria</taxon>
        <taxon>Rhodobacterales</taxon>
        <taxon>Roseobacteraceae</taxon>
        <taxon>Actibacterium</taxon>
    </lineage>
</organism>
<feature type="region of interest" description="Disordered" evidence="2">
    <location>
        <begin position="20"/>
        <end position="62"/>
    </location>
</feature>
<dbReference type="EMBL" id="JACIEQ010000012">
    <property type="protein sequence ID" value="MBB4023845.1"/>
    <property type="molecule type" value="Genomic_DNA"/>
</dbReference>
<evidence type="ECO:0000313" key="3">
    <source>
        <dbReference type="EMBL" id="MBB4023845.1"/>
    </source>
</evidence>
<evidence type="ECO:0000256" key="2">
    <source>
        <dbReference type="SAM" id="MobiDB-lite"/>
    </source>
</evidence>
<dbReference type="Proteomes" id="UP000585681">
    <property type="component" value="Unassembled WGS sequence"/>
</dbReference>
<dbReference type="AlphaFoldDB" id="A0A840CES4"/>
<keyword evidence="4" id="KW-1185">Reference proteome</keyword>
<evidence type="ECO:0000313" key="4">
    <source>
        <dbReference type="Proteomes" id="UP000585681"/>
    </source>
</evidence>
<reference evidence="3" key="1">
    <citation type="submission" date="2020-08" db="EMBL/GenBank/DDBJ databases">
        <title>Genomic Encyclopedia of Type Strains, Phase IV (KMG-IV): sequencing the most valuable type-strain genomes for metagenomic binning, comparative biology and taxonomic classification.</title>
        <authorList>
            <person name="Goeker M."/>
        </authorList>
    </citation>
    <scope>NUCLEOTIDE SEQUENCE [LARGE SCALE GENOMIC DNA]</scope>
    <source>
        <strain evidence="3">DSM 105040</strain>
    </source>
</reference>
<comment type="caution">
    <text evidence="3">The sequence shown here is derived from an EMBL/GenBank/DDBJ whole genome shotgun (WGS) entry which is preliminary data.</text>
</comment>
<sequence>MRPAPDEAEEVATPVEFAAETFGGPCPAFNNADTTGPNDPWNRRKALSAEPHTPSHQKKWNTSMNDHSYAHETLAWIKQRLDDVDTMITEAEKTANKLKDSAREEADAALARFKASREVLLKLDRDLRDKAEAAVKDDVEDIQKALETEWIEVESAYQAFLKAAHDQAGTINGVIVARARVQRQSWEESQKAMREQVTDSVDRARAEFEAAITRLSDETEKFEARIGEVKDVRDESWKAVKGGLADARAAHDRTIQKIKRAFSKLG</sequence>
<protein>
    <submittedName>
        <fullName evidence="3">Vacuolar-type H+-ATPase subunit H</fullName>
    </submittedName>
</protein>
<evidence type="ECO:0000256" key="1">
    <source>
        <dbReference type="SAM" id="Coils"/>
    </source>
</evidence>
<feature type="coiled-coil region" evidence="1">
    <location>
        <begin position="81"/>
        <end position="108"/>
    </location>
</feature>
<proteinExistence type="predicted"/>
<keyword evidence="1" id="KW-0175">Coiled coil</keyword>
<accession>A0A840CES4</accession>
<name>A0A840CES4_9RHOB</name>